<dbReference type="Pfam" id="PF06985">
    <property type="entry name" value="HET"/>
    <property type="match status" value="1"/>
</dbReference>
<evidence type="ECO:0000313" key="1">
    <source>
        <dbReference type="EMBL" id="QBZ58484.1"/>
    </source>
</evidence>
<proteinExistence type="predicted"/>
<dbReference type="AlphaFoldDB" id="A0A4P7NCW6"/>
<dbReference type="VEuPathDB" id="FungiDB:M_BR32_EuGene_00075381"/>
<dbReference type="Proteomes" id="UP000294847">
    <property type="component" value="Chromosome 3"/>
</dbReference>
<dbReference type="Pfam" id="PF26639">
    <property type="entry name" value="Het-6_barrel"/>
    <property type="match status" value="1"/>
</dbReference>
<evidence type="ECO:0000313" key="2">
    <source>
        <dbReference type="Proteomes" id="UP000294847"/>
    </source>
</evidence>
<dbReference type="EMBL" id="CP034206">
    <property type="protein sequence ID" value="QBZ58484.1"/>
    <property type="molecule type" value="Genomic_DNA"/>
</dbReference>
<dbReference type="InterPro" id="IPR010730">
    <property type="entry name" value="HET"/>
</dbReference>
<name>A0A4P7NCW6_PYROR</name>
<sequence>MPQYEPLVGSDIRLLQLFPLDPGDSGLVECKLVQVPLESVHSKYKALSYVWGDANVTRPISVDCKEVQVNASLEECLRQFCQPGQDDLPYYLWVDAVCINQADLSERSAQVMRMKDIYSTAQEVLIWLGPEREHTRAALACFETMHFESLRIMNMMRDQDNADEHYFEIVAGQWKTVAMRGADSEEMRGMFDILTRDWFCRVWVLQEVSMAQQATFVCGVLRTDVGNLWAAAMGHVFTLFVDDIVESGWDKLQQNLPIFYDRRALSSLYMLTKMLKWDGCEEYRGRRILQDYDLGGLELFFHVRGLQVLGSLEGMLVELPLQLATDPRDKIYGVLGLSSDFSEGGIVPNYALPVAQVFMDAFASMIKESDSLHLLSGCNFSLLRDSTINEHIPTWVPALWTNNDKDVKKMPIPIMTKISSSPSRTANTASGGLALSSHPWNVDLELARLSLSGIVIDSIQRLTKNISLEPNTKEMNDTTYINQLANSRLDELVSDQNLEYPLTGEKAWEAGAATMTANVRKRQDMTGEDTPQSSEPIEQPPLLDKQGDRHAWCLGKDNLMGAVVMDFLSYARLAESCNGWFCLVPKETREGDKIAMLVGGSTLYVLRPQDDAGSGGPGLDKTWQLLGAAYVHGMMDGQALDLGEIDKIVLV</sequence>
<accession>A0A4P7NCW6</accession>
<dbReference type="PANTHER" id="PTHR24148">
    <property type="entry name" value="ANKYRIN REPEAT DOMAIN-CONTAINING PROTEIN 39 HOMOLOG-RELATED"/>
    <property type="match status" value="1"/>
</dbReference>
<protein>
    <submittedName>
        <fullName evidence="1">Uncharacterized protein</fullName>
    </submittedName>
</protein>
<organism evidence="1 2">
    <name type="scientific">Pyricularia oryzae</name>
    <name type="common">Rice blast fungus</name>
    <name type="synonym">Magnaporthe oryzae</name>
    <dbReference type="NCBI Taxonomy" id="318829"/>
    <lineage>
        <taxon>Eukaryota</taxon>
        <taxon>Fungi</taxon>
        <taxon>Dikarya</taxon>
        <taxon>Ascomycota</taxon>
        <taxon>Pezizomycotina</taxon>
        <taxon>Sordariomycetes</taxon>
        <taxon>Sordariomycetidae</taxon>
        <taxon>Magnaporthales</taxon>
        <taxon>Pyriculariaceae</taxon>
        <taxon>Pyricularia</taxon>
    </lineage>
</organism>
<reference evidence="1 2" key="1">
    <citation type="journal article" date="2019" name="Mol. Biol. Evol.">
        <title>Blast fungal genomes show frequent chromosomal changes, gene gains and losses, and effector gene turnover.</title>
        <authorList>
            <person name="Gomez Luciano L.B."/>
            <person name="Jason Tsai I."/>
            <person name="Chuma I."/>
            <person name="Tosa Y."/>
            <person name="Chen Y.H."/>
            <person name="Li J.Y."/>
            <person name="Li M.Y."/>
            <person name="Jade Lu M.Y."/>
            <person name="Nakayashiki H."/>
            <person name="Li W.H."/>
        </authorList>
    </citation>
    <scope>NUCLEOTIDE SEQUENCE [LARGE SCALE GENOMIC DNA]</scope>
    <source>
        <strain evidence="1">MZ5-1-6</strain>
    </source>
</reference>
<dbReference type="PANTHER" id="PTHR24148:SF64">
    <property type="entry name" value="HETEROKARYON INCOMPATIBILITY DOMAIN-CONTAINING PROTEIN"/>
    <property type="match status" value="1"/>
</dbReference>
<dbReference type="InterPro" id="IPR052895">
    <property type="entry name" value="HetReg/Transcr_Mod"/>
</dbReference>
<gene>
    <name evidence="1" type="ORF">PoMZ_03437</name>
</gene>